<evidence type="ECO:0000313" key="4">
    <source>
        <dbReference type="EMBL" id="TWT63960.1"/>
    </source>
</evidence>
<dbReference type="Pfam" id="PF20434">
    <property type="entry name" value="BD-FAE"/>
    <property type="match status" value="1"/>
</dbReference>
<dbReference type="EC" id="3.1.1.72" evidence="4"/>
<gene>
    <name evidence="4" type="primary">axeA1_3</name>
    <name evidence="4" type="ORF">Pan54_47200</name>
</gene>
<evidence type="ECO:0000259" key="3">
    <source>
        <dbReference type="Pfam" id="PF20434"/>
    </source>
</evidence>
<dbReference type="SUPFAM" id="SSF53474">
    <property type="entry name" value="alpha/beta-Hydrolases"/>
    <property type="match status" value="1"/>
</dbReference>
<dbReference type="EMBL" id="SJPG01000001">
    <property type="protein sequence ID" value="TWT63960.1"/>
    <property type="molecule type" value="Genomic_DNA"/>
</dbReference>
<dbReference type="Gene3D" id="3.40.50.1820">
    <property type="entry name" value="alpha/beta hydrolase"/>
    <property type="match status" value="1"/>
</dbReference>
<dbReference type="Proteomes" id="UP000316095">
    <property type="component" value="Unassembled WGS sequence"/>
</dbReference>
<proteinExistence type="predicted"/>
<feature type="signal peptide" evidence="2">
    <location>
        <begin position="1"/>
        <end position="21"/>
    </location>
</feature>
<keyword evidence="1 4" id="KW-0378">Hydrolase</keyword>
<dbReference type="InterPro" id="IPR029058">
    <property type="entry name" value="AB_hydrolase_fold"/>
</dbReference>
<dbReference type="InterPro" id="IPR049492">
    <property type="entry name" value="BD-FAE-like_dom"/>
</dbReference>
<name>A0A5C5XLX1_9PLAN</name>
<dbReference type="InterPro" id="IPR050300">
    <property type="entry name" value="GDXG_lipolytic_enzyme"/>
</dbReference>
<evidence type="ECO:0000256" key="1">
    <source>
        <dbReference type="ARBA" id="ARBA00022801"/>
    </source>
</evidence>
<feature type="chain" id="PRO_5022861616" evidence="2">
    <location>
        <begin position="22"/>
        <end position="295"/>
    </location>
</feature>
<comment type="caution">
    <text evidence="4">The sequence shown here is derived from an EMBL/GenBank/DDBJ whole genome shotgun (WGS) entry which is preliminary data.</text>
</comment>
<evidence type="ECO:0000256" key="2">
    <source>
        <dbReference type="SAM" id="SignalP"/>
    </source>
</evidence>
<sequence length="295" mass="32368" precursor="true">MTKTLLCMLTCLFSMTLPVSAEDLVVPTVVELWPDGAPDAKGTEAVDIPTLAVYQPSVRYDQKTAVVICPGGGYGGHAMGHEGQEIAGWLNSSRVTAFVLKYRLAPHYQHPTPMHDVQRAIRHVRAHAKEYGINPEHVGVLGFSAGGHLASTAATHFDDGNAEADDEVDRQSCRPDFAVLCYGVISMKPEYTHGGSRKNLLGTDPSEELETLMSNDLQVTSETPPTFLFHTYEDTAVKPINSVLFYQAMLEHKVPGELHIFQSGRHGVGLGKSIPGTREWSTLVDNWMRVNGWIE</sequence>
<dbReference type="RefSeq" id="WP_242631402.1">
    <property type="nucleotide sequence ID" value="NZ_SJPG01000001.1"/>
</dbReference>
<evidence type="ECO:0000313" key="5">
    <source>
        <dbReference type="Proteomes" id="UP000316095"/>
    </source>
</evidence>
<keyword evidence="5" id="KW-1185">Reference proteome</keyword>
<keyword evidence="2" id="KW-0732">Signal</keyword>
<protein>
    <submittedName>
        <fullName evidence="4">Acetylxylan esterase</fullName>
        <ecNumber evidence="4">3.1.1.72</ecNumber>
    </submittedName>
</protein>
<dbReference type="AlphaFoldDB" id="A0A5C5XLX1"/>
<organism evidence="4 5">
    <name type="scientific">Rubinisphaera italica</name>
    <dbReference type="NCBI Taxonomy" id="2527969"/>
    <lineage>
        <taxon>Bacteria</taxon>
        <taxon>Pseudomonadati</taxon>
        <taxon>Planctomycetota</taxon>
        <taxon>Planctomycetia</taxon>
        <taxon>Planctomycetales</taxon>
        <taxon>Planctomycetaceae</taxon>
        <taxon>Rubinisphaera</taxon>
    </lineage>
</organism>
<reference evidence="4 5" key="1">
    <citation type="submission" date="2019-02" db="EMBL/GenBank/DDBJ databases">
        <title>Deep-cultivation of Planctomycetes and their phenomic and genomic characterization uncovers novel biology.</title>
        <authorList>
            <person name="Wiegand S."/>
            <person name="Jogler M."/>
            <person name="Boedeker C."/>
            <person name="Pinto D."/>
            <person name="Vollmers J."/>
            <person name="Rivas-Marin E."/>
            <person name="Kohn T."/>
            <person name="Peeters S.H."/>
            <person name="Heuer A."/>
            <person name="Rast P."/>
            <person name="Oberbeckmann S."/>
            <person name="Bunk B."/>
            <person name="Jeske O."/>
            <person name="Meyerdierks A."/>
            <person name="Storesund J.E."/>
            <person name="Kallscheuer N."/>
            <person name="Luecker S."/>
            <person name="Lage O.M."/>
            <person name="Pohl T."/>
            <person name="Merkel B.J."/>
            <person name="Hornburger P."/>
            <person name="Mueller R.-W."/>
            <person name="Bruemmer F."/>
            <person name="Labrenz M."/>
            <person name="Spormann A.M."/>
            <person name="Op Den Camp H."/>
            <person name="Overmann J."/>
            <person name="Amann R."/>
            <person name="Jetten M.S.M."/>
            <person name="Mascher T."/>
            <person name="Medema M.H."/>
            <person name="Devos D.P."/>
            <person name="Kaster A.-K."/>
            <person name="Ovreas L."/>
            <person name="Rohde M."/>
            <person name="Galperin M.Y."/>
            <person name="Jogler C."/>
        </authorList>
    </citation>
    <scope>NUCLEOTIDE SEQUENCE [LARGE SCALE GENOMIC DNA]</scope>
    <source>
        <strain evidence="4 5">Pan54</strain>
    </source>
</reference>
<dbReference type="PANTHER" id="PTHR48081:SF6">
    <property type="entry name" value="PEPTIDASE S9 PROLYL OLIGOPEPTIDASE CATALYTIC DOMAIN-CONTAINING PROTEIN"/>
    <property type="match status" value="1"/>
</dbReference>
<feature type="domain" description="BD-FAE-like" evidence="3">
    <location>
        <begin position="52"/>
        <end position="248"/>
    </location>
</feature>
<dbReference type="GO" id="GO:0046555">
    <property type="term" value="F:acetylxylan esterase activity"/>
    <property type="evidence" value="ECO:0007669"/>
    <property type="project" value="UniProtKB-EC"/>
</dbReference>
<dbReference type="PANTHER" id="PTHR48081">
    <property type="entry name" value="AB HYDROLASE SUPERFAMILY PROTEIN C4A8.06C"/>
    <property type="match status" value="1"/>
</dbReference>
<accession>A0A5C5XLX1</accession>